<evidence type="ECO:0000259" key="7">
    <source>
        <dbReference type="Pfam" id="PF00441"/>
    </source>
</evidence>
<organism evidence="11 12">
    <name type="scientific">Halopseudomonas pertucinogena</name>
    <dbReference type="NCBI Taxonomy" id="86175"/>
    <lineage>
        <taxon>Bacteria</taxon>
        <taxon>Pseudomonadati</taxon>
        <taxon>Pseudomonadota</taxon>
        <taxon>Gammaproteobacteria</taxon>
        <taxon>Pseudomonadales</taxon>
        <taxon>Pseudomonadaceae</taxon>
        <taxon>Halopseudomonas</taxon>
    </lineage>
</organism>
<evidence type="ECO:0000259" key="8">
    <source>
        <dbReference type="Pfam" id="PF02770"/>
    </source>
</evidence>
<dbReference type="Pfam" id="PF02771">
    <property type="entry name" value="Acyl-CoA_dh_N"/>
    <property type="match status" value="1"/>
</dbReference>
<keyword evidence="4 6" id="KW-0274">FAD</keyword>
<dbReference type="InterPro" id="IPR025878">
    <property type="entry name" value="Acyl-CoA_dh-like_C_dom"/>
</dbReference>
<evidence type="ECO:0000256" key="3">
    <source>
        <dbReference type="ARBA" id="ARBA00022630"/>
    </source>
</evidence>
<feature type="domain" description="Acyl-CoA oxidase/dehydrogenase middle" evidence="8">
    <location>
        <begin position="163"/>
        <end position="272"/>
    </location>
</feature>
<keyword evidence="12" id="KW-1185">Reference proteome</keyword>
<sequence length="601" mass="65883">MPDYKAPLRDIRFVRDEVLGYEEHYQSVPGCEDATPDMVNAILEEGAKFCEQVIAPLNRVGDTEGCTWSPEGVKTPTGFKEAYEQFVEGGWPSLSLDPEYGGQGLPDSLGLAISEMVGQANWSWGMYPGLSHGAMNTIEAHGTDEQKQVYLTKLVSGQWTGTMCLTEAHCGTDLGMLRTKAEPAEDGSYRISGTKIFISSGEHDMAENIVHIVLARLPDAPAGTKGISLFIVPKFLPNAEGELGERNGVNCGSLEHKMGIHGNATCVMNFDNATGFLIGPPNKGLNCMFTFMNTARLGTALQGLAHAEVAFQGGIQYARDRLQMRALSGPKAPDKPADPIIVHPDVRRMLLTMKAFAEGNRAMVYFAAKQVDIIKRSQDEEQKKLADSLLAFLTPIAKAFMTEVGFEAANHGVQIYGGHGFISEWGMEQNVRDARISMLYEGTTGIQALDLLGRKVLMTQGATLQNFTKIVHKFIKAQEGNEAIQEFVGPLATLNKEWADLTMKIGMSAMKDREMVGAASVDYLMYSGYVCLAYFWADMARVAAEKLAAGTSEEGFYKAKLQTAQFYYQRILPRTRAHVEAMLSGSDNLMAMDEENFSLGY</sequence>
<proteinExistence type="inferred from homology"/>
<comment type="cofactor">
    <cofactor evidence="1 6">
        <name>FAD</name>
        <dbReference type="ChEBI" id="CHEBI:57692"/>
    </cofactor>
</comment>
<dbReference type="Proteomes" id="UP000633263">
    <property type="component" value="Unassembled WGS sequence"/>
</dbReference>
<reference evidence="12" key="1">
    <citation type="journal article" date="2019" name="Int. J. Syst. Evol. Microbiol.">
        <title>The Global Catalogue of Microorganisms (GCM) 10K type strain sequencing project: providing services to taxonomists for standard genome sequencing and annotation.</title>
        <authorList>
            <consortium name="The Broad Institute Genomics Platform"/>
            <consortium name="The Broad Institute Genome Sequencing Center for Infectious Disease"/>
            <person name="Wu L."/>
            <person name="Ma J."/>
        </authorList>
    </citation>
    <scope>NUCLEOTIDE SEQUENCE [LARGE SCALE GENOMIC DNA]</scope>
    <source>
        <strain evidence="12">JCM 11590</strain>
    </source>
</reference>
<evidence type="ECO:0000313" key="11">
    <source>
        <dbReference type="EMBL" id="GGI88712.1"/>
    </source>
</evidence>
<comment type="caution">
    <text evidence="11">The sequence shown here is derived from an EMBL/GenBank/DDBJ whole genome shotgun (WGS) entry which is preliminary data.</text>
</comment>
<dbReference type="InterPro" id="IPR009075">
    <property type="entry name" value="AcylCo_DH/oxidase_C"/>
</dbReference>
<feature type="domain" description="Acyl-CoA dehydrogenase/oxidase N-terminal" evidence="9">
    <location>
        <begin position="41"/>
        <end position="158"/>
    </location>
</feature>
<dbReference type="InterPro" id="IPR037069">
    <property type="entry name" value="AcylCoA_DH/ox_N_sf"/>
</dbReference>
<evidence type="ECO:0000256" key="2">
    <source>
        <dbReference type="ARBA" id="ARBA00009347"/>
    </source>
</evidence>
<dbReference type="Pfam" id="PF00441">
    <property type="entry name" value="Acyl-CoA_dh_1"/>
    <property type="match status" value="1"/>
</dbReference>
<dbReference type="SUPFAM" id="SSF47203">
    <property type="entry name" value="Acyl-CoA dehydrogenase C-terminal domain-like"/>
    <property type="match status" value="1"/>
</dbReference>
<dbReference type="PANTHER" id="PTHR42803">
    <property type="entry name" value="ACYL-COA DEHYDROGENASE"/>
    <property type="match status" value="1"/>
</dbReference>
<dbReference type="InterPro" id="IPR013786">
    <property type="entry name" value="AcylCoA_DH/ox_N"/>
</dbReference>
<evidence type="ECO:0000313" key="12">
    <source>
        <dbReference type="Proteomes" id="UP000633263"/>
    </source>
</evidence>
<dbReference type="RefSeq" id="WP_188634685.1">
    <property type="nucleotide sequence ID" value="NZ_BMNN01000001.1"/>
</dbReference>
<dbReference type="InterPro" id="IPR036250">
    <property type="entry name" value="AcylCo_DH-like_C"/>
</dbReference>
<comment type="similarity">
    <text evidence="2 6">Belongs to the acyl-CoA dehydrogenase family.</text>
</comment>
<dbReference type="Gene3D" id="1.10.540.10">
    <property type="entry name" value="Acyl-CoA dehydrogenase/oxidase, N-terminal domain"/>
    <property type="match status" value="1"/>
</dbReference>
<evidence type="ECO:0000256" key="1">
    <source>
        <dbReference type="ARBA" id="ARBA00001974"/>
    </source>
</evidence>
<dbReference type="PANTHER" id="PTHR42803:SF1">
    <property type="entry name" value="BROAD-SPECIFICITY LINEAR ACYL-COA DEHYDROGENASE FADE5"/>
    <property type="match status" value="1"/>
</dbReference>
<dbReference type="Gene3D" id="1.20.140.10">
    <property type="entry name" value="Butyryl-CoA Dehydrogenase, subunit A, domain 3"/>
    <property type="match status" value="1"/>
</dbReference>
<evidence type="ECO:0000259" key="10">
    <source>
        <dbReference type="Pfam" id="PF12806"/>
    </source>
</evidence>
<keyword evidence="3 6" id="KW-0285">Flavoprotein</keyword>
<feature type="domain" description="Acyl-CoA dehydrogenase/oxidase C-terminal" evidence="7">
    <location>
        <begin position="282"/>
        <end position="450"/>
    </location>
</feature>
<accession>A0ABQ2CHD7</accession>
<evidence type="ECO:0000256" key="6">
    <source>
        <dbReference type="RuleBase" id="RU362125"/>
    </source>
</evidence>
<evidence type="ECO:0000256" key="4">
    <source>
        <dbReference type="ARBA" id="ARBA00022827"/>
    </source>
</evidence>
<name>A0ABQ2CHD7_9GAMM</name>
<dbReference type="InterPro" id="IPR052166">
    <property type="entry name" value="Diverse_Acyl-CoA_DH"/>
</dbReference>
<dbReference type="Pfam" id="PF12806">
    <property type="entry name" value="Acyl-CoA_dh_C"/>
    <property type="match status" value="1"/>
</dbReference>
<dbReference type="SUPFAM" id="SSF56645">
    <property type="entry name" value="Acyl-CoA dehydrogenase NM domain-like"/>
    <property type="match status" value="1"/>
</dbReference>
<keyword evidence="5 6" id="KW-0560">Oxidoreductase</keyword>
<dbReference type="Gene3D" id="2.40.110.10">
    <property type="entry name" value="Butyryl-CoA Dehydrogenase, subunit A, domain 2"/>
    <property type="match status" value="1"/>
</dbReference>
<protein>
    <submittedName>
        <fullName evidence="11">Acyl-CoA dehydrogenase</fullName>
    </submittedName>
</protein>
<evidence type="ECO:0000259" key="9">
    <source>
        <dbReference type="Pfam" id="PF02771"/>
    </source>
</evidence>
<dbReference type="InterPro" id="IPR006091">
    <property type="entry name" value="Acyl-CoA_Oxase/DH_mid-dom"/>
</dbReference>
<dbReference type="EMBL" id="BMNN01000001">
    <property type="protein sequence ID" value="GGI88712.1"/>
    <property type="molecule type" value="Genomic_DNA"/>
</dbReference>
<gene>
    <name evidence="11" type="ORF">GCM10009083_01360</name>
</gene>
<feature type="domain" description="Acetyl-CoA dehydrogenase-like C-terminal" evidence="10">
    <location>
        <begin position="467"/>
        <end position="593"/>
    </location>
</feature>
<dbReference type="InterPro" id="IPR046373">
    <property type="entry name" value="Acyl-CoA_Oxase/DH_mid-dom_sf"/>
</dbReference>
<evidence type="ECO:0000256" key="5">
    <source>
        <dbReference type="ARBA" id="ARBA00023002"/>
    </source>
</evidence>
<dbReference type="InterPro" id="IPR009100">
    <property type="entry name" value="AcylCoA_DH/oxidase_NM_dom_sf"/>
</dbReference>
<dbReference type="Pfam" id="PF02770">
    <property type="entry name" value="Acyl-CoA_dh_M"/>
    <property type="match status" value="1"/>
</dbReference>